<dbReference type="Proteomes" id="UP000054621">
    <property type="component" value="Unassembled WGS sequence"/>
</dbReference>
<dbReference type="OrthoDB" id="5653413at2"/>
<comment type="caution">
    <text evidence="1">The sequence shown here is derived from an EMBL/GenBank/DDBJ whole genome shotgun (WGS) entry which is preliminary data.</text>
</comment>
<sequence length="193" mass="22042">MITEEEVLIHQENNISLTANKKKKTVSWNDNESEGKIRQEYLNVGQSASPSKKMLDTRMKQLVEQEGYSELEAAAFTGKPKTLSGEVILNEPTFYSSPEEIEEQVAEKKELKNTTGSQEKNTRNSFFRTNMIHIGMPTIDEQEKNTMNGNENKEKRTIQGNENIFFNLRRPLIIGMTPSIDTSAIMALSNFRY</sequence>
<dbReference type="EMBL" id="LNYV01000013">
    <property type="protein sequence ID" value="KTD58854.1"/>
    <property type="molecule type" value="Genomic_DNA"/>
</dbReference>
<dbReference type="eggNOG" id="ENOG5031EVG">
    <property type="taxonomic scope" value="Bacteria"/>
</dbReference>
<protein>
    <submittedName>
        <fullName evidence="1">Uncharacterized protein</fullName>
    </submittedName>
</protein>
<dbReference type="AlphaFoldDB" id="A0A0W0YQR0"/>
<organism evidence="1 2">
    <name type="scientific">Legionella sainthelensi</name>
    <dbReference type="NCBI Taxonomy" id="28087"/>
    <lineage>
        <taxon>Bacteria</taxon>
        <taxon>Pseudomonadati</taxon>
        <taxon>Pseudomonadota</taxon>
        <taxon>Gammaproteobacteria</taxon>
        <taxon>Legionellales</taxon>
        <taxon>Legionellaceae</taxon>
        <taxon>Legionella</taxon>
    </lineage>
</organism>
<name>A0A0W0YQR0_9GAMM</name>
<evidence type="ECO:0000313" key="2">
    <source>
        <dbReference type="Proteomes" id="UP000054621"/>
    </source>
</evidence>
<dbReference type="PATRIC" id="fig|28087.4.peg.1568"/>
<accession>A0A0W0YQR0</accession>
<proteinExistence type="predicted"/>
<reference evidence="1 2" key="1">
    <citation type="submission" date="2015-11" db="EMBL/GenBank/DDBJ databases">
        <title>Genomic analysis of 38 Legionella species identifies large and diverse effector repertoires.</title>
        <authorList>
            <person name="Burstein D."/>
            <person name="Amaro F."/>
            <person name="Zusman T."/>
            <person name="Lifshitz Z."/>
            <person name="Cohen O."/>
            <person name="Gilbert J.A."/>
            <person name="Pupko T."/>
            <person name="Shuman H.A."/>
            <person name="Segal G."/>
        </authorList>
    </citation>
    <scope>NUCLEOTIDE SEQUENCE [LARGE SCALE GENOMIC DNA]</scope>
    <source>
        <strain evidence="1 2">Mt.St.Helens-4</strain>
    </source>
</reference>
<dbReference type="RefSeq" id="WP_027271282.1">
    <property type="nucleotide sequence ID" value="NZ_CAAAJE010000015.1"/>
</dbReference>
<gene>
    <name evidence="1" type="ORF">Lsai_1461</name>
</gene>
<evidence type="ECO:0000313" key="1">
    <source>
        <dbReference type="EMBL" id="KTD58854.1"/>
    </source>
</evidence>